<dbReference type="InterPro" id="IPR016135">
    <property type="entry name" value="UBQ-conjugating_enzyme/RWD"/>
</dbReference>
<feature type="region of interest" description="Disordered" evidence="1">
    <location>
        <begin position="43"/>
        <end position="91"/>
    </location>
</feature>
<accession>A0A6A0H4N3</accession>
<gene>
    <name evidence="2" type="ORF">HAZT_HAZT008327</name>
</gene>
<evidence type="ECO:0000256" key="1">
    <source>
        <dbReference type="SAM" id="MobiDB-lite"/>
    </source>
</evidence>
<dbReference type="AlphaFoldDB" id="A0A6A0H4N3"/>
<name>A0A6A0H4N3_HYAAZ</name>
<comment type="caution">
    <text evidence="2">The sequence shown here is derived from an EMBL/GenBank/DDBJ whole genome shotgun (WGS) entry which is preliminary data.</text>
</comment>
<evidence type="ECO:0000313" key="2">
    <source>
        <dbReference type="EMBL" id="KAA0199577.1"/>
    </source>
</evidence>
<reference evidence="2" key="2">
    <citation type="journal article" date="2018" name="Environ. Sci. Technol.">
        <title>The Toxicogenome of Hyalella azteca: A Model for Sediment Ecotoxicology and Evolutionary Toxicology.</title>
        <authorList>
            <person name="Poynton H.C."/>
            <person name="Hasenbein S."/>
            <person name="Benoit J.B."/>
            <person name="Sepulveda M.S."/>
            <person name="Poelchau M.F."/>
            <person name="Hughes D.S.T."/>
            <person name="Murali S.C."/>
            <person name="Chen S."/>
            <person name="Glastad K.M."/>
            <person name="Goodisman M.A.D."/>
            <person name="Werren J.H."/>
            <person name="Vineis J.H."/>
            <person name="Bowen J.L."/>
            <person name="Friedrich M."/>
            <person name="Jones J."/>
            <person name="Robertson H.M."/>
            <person name="Feyereisen R."/>
            <person name="Mechler-Hickson A."/>
            <person name="Mathers N."/>
            <person name="Lee C.E."/>
            <person name="Colbourne J.K."/>
            <person name="Biales A."/>
            <person name="Johnston J.S."/>
            <person name="Wellborn G.A."/>
            <person name="Rosendale A.J."/>
            <person name="Cridge A.G."/>
            <person name="Munoz-Torres M.C."/>
            <person name="Bain P.A."/>
            <person name="Manny A.R."/>
            <person name="Major K.M."/>
            <person name="Lambert F.N."/>
            <person name="Vulpe C.D."/>
            <person name="Tuck P."/>
            <person name="Blalock B.J."/>
            <person name="Lin Y.Y."/>
            <person name="Smith M.E."/>
            <person name="Ochoa-Acuna H."/>
            <person name="Chen M.M."/>
            <person name="Childers C.P."/>
            <person name="Qu J."/>
            <person name="Dugan S."/>
            <person name="Lee S.L."/>
            <person name="Chao H."/>
            <person name="Dinh H."/>
            <person name="Han Y."/>
            <person name="Doddapaneni H."/>
            <person name="Worley K.C."/>
            <person name="Muzny D.M."/>
            <person name="Gibbs R.A."/>
            <person name="Richards S."/>
        </authorList>
    </citation>
    <scope>NUCLEOTIDE SEQUENCE</scope>
    <source>
        <strain evidence="2">HAZT.00-mixed</strain>
        <tissue evidence="2">Whole organism</tissue>
    </source>
</reference>
<feature type="compositionally biased region" description="Polar residues" evidence="1">
    <location>
        <begin position="43"/>
        <end position="62"/>
    </location>
</feature>
<protein>
    <submittedName>
        <fullName evidence="2">Uncharacterized protein</fullName>
    </submittedName>
</protein>
<dbReference type="SUPFAM" id="SSF54495">
    <property type="entry name" value="UBC-like"/>
    <property type="match status" value="1"/>
</dbReference>
<reference evidence="2" key="3">
    <citation type="submission" date="2019-06" db="EMBL/GenBank/DDBJ databases">
        <authorList>
            <person name="Poynton C."/>
            <person name="Hasenbein S."/>
            <person name="Benoit J.B."/>
            <person name="Sepulveda M.S."/>
            <person name="Poelchau M.F."/>
            <person name="Murali S.C."/>
            <person name="Chen S."/>
            <person name="Glastad K.M."/>
            <person name="Werren J.H."/>
            <person name="Vineis J.H."/>
            <person name="Bowen J.L."/>
            <person name="Friedrich M."/>
            <person name="Jones J."/>
            <person name="Robertson H.M."/>
            <person name="Feyereisen R."/>
            <person name="Mechler-Hickson A."/>
            <person name="Mathers N."/>
            <person name="Lee C.E."/>
            <person name="Colbourne J.K."/>
            <person name="Biales A."/>
            <person name="Johnston J.S."/>
            <person name="Wellborn G.A."/>
            <person name="Rosendale A.J."/>
            <person name="Cridge A.G."/>
            <person name="Munoz-Torres M.C."/>
            <person name="Bain P.A."/>
            <person name="Manny A.R."/>
            <person name="Major K.M."/>
            <person name="Lambert F.N."/>
            <person name="Vulpe C.D."/>
            <person name="Tuck P."/>
            <person name="Blalock B.J."/>
            <person name="Lin Y.-Y."/>
            <person name="Smith M.E."/>
            <person name="Ochoa-Acuna H."/>
            <person name="Chen M.-J.M."/>
            <person name="Childers C.P."/>
            <person name="Qu J."/>
            <person name="Dugan S."/>
            <person name="Lee S.L."/>
            <person name="Chao H."/>
            <person name="Dinh H."/>
            <person name="Han Y."/>
            <person name="Doddapaneni H."/>
            <person name="Worley K.C."/>
            <person name="Muzny D.M."/>
            <person name="Gibbs R.A."/>
            <person name="Richards S."/>
        </authorList>
    </citation>
    <scope>NUCLEOTIDE SEQUENCE</scope>
    <source>
        <strain evidence="2">HAZT.00-mixed</strain>
        <tissue evidence="2">Whole organism</tissue>
    </source>
</reference>
<dbReference type="EMBL" id="JQDR03006845">
    <property type="protein sequence ID" value="KAA0199577.1"/>
    <property type="molecule type" value="Genomic_DNA"/>
</dbReference>
<reference evidence="2" key="1">
    <citation type="submission" date="2014-08" db="EMBL/GenBank/DDBJ databases">
        <authorList>
            <person name="Murali S."/>
            <person name="Richards S."/>
            <person name="Bandaranaike D."/>
            <person name="Bellair M."/>
            <person name="Blankenburg K."/>
            <person name="Chao H."/>
            <person name="Dinh H."/>
            <person name="Doddapaneni H."/>
            <person name="Dugan-Rocha S."/>
            <person name="Elkadiri S."/>
            <person name="Gnanaolivu R."/>
            <person name="Hughes D."/>
            <person name="Lee S."/>
            <person name="Li M."/>
            <person name="Ming W."/>
            <person name="Munidasa M."/>
            <person name="Muniz J."/>
            <person name="Nguyen L."/>
            <person name="Osuji N."/>
            <person name="Pu L.-L."/>
            <person name="Puazo M."/>
            <person name="Skinner E."/>
            <person name="Qu C."/>
            <person name="Quiroz J."/>
            <person name="Raj R."/>
            <person name="Weissenberger G."/>
            <person name="Xin Y."/>
            <person name="Zou X."/>
            <person name="Han Y."/>
            <person name="Worley K."/>
            <person name="Muzny D."/>
            <person name="Gibbs R."/>
        </authorList>
    </citation>
    <scope>NUCLEOTIDE SEQUENCE</scope>
    <source>
        <strain evidence="2">HAZT.00-mixed</strain>
        <tissue evidence="2">Whole organism</tissue>
    </source>
</reference>
<dbReference type="Proteomes" id="UP000711488">
    <property type="component" value="Unassembled WGS sequence"/>
</dbReference>
<dbReference type="Gene3D" id="3.10.110.10">
    <property type="entry name" value="Ubiquitin Conjugating Enzyme"/>
    <property type="match status" value="1"/>
</dbReference>
<sequence>MLETNFENRMYSLRIECGEMYPDEPPSIFFVNRINLQGVNQQTGARCPNVSDSQESQLESIGSSGGSPAHGNRLGAQQGSRESAVLSRDEDGNLLDVAPSRSSRCFNLPGMCCFAGSSVHPID</sequence>
<proteinExistence type="predicted"/>
<organism evidence="2">
    <name type="scientific">Hyalella azteca</name>
    <name type="common">Amphipod</name>
    <dbReference type="NCBI Taxonomy" id="294128"/>
    <lineage>
        <taxon>Eukaryota</taxon>
        <taxon>Metazoa</taxon>
        <taxon>Ecdysozoa</taxon>
        <taxon>Arthropoda</taxon>
        <taxon>Crustacea</taxon>
        <taxon>Multicrustacea</taxon>
        <taxon>Malacostraca</taxon>
        <taxon>Eumalacostraca</taxon>
        <taxon>Peracarida</taxon>
        <taxon>Amphipoda</taxon>
        <taxon>Senticaudata</taxon>
        <taxon>Talitrida</taxon>
        <taxon>Talitroidea</taxon>
        <taxon>Hyalellidae</taxon>
        <taxon>Hyalella</taxon>
    </lineage>
</organism>